<dbReference type="InterPro" id="IPR036322">
    <property type="entry name" value="WD40_repeat_dom_sf"/>
</dbReference>
<dbReference type="OMA" id="DEDAMHF"/>
<feature type="region of interest" description="Disordered" evidence="1">
    <location>
        <begin position="145"/>
        <end position="172"/>
    </location>
</feature>
<proteinExistence type="predicted"/>
<dbReference type="EMBL" id="GG663742">
    <property type="protein sequence ID" value="EEH55186.1"/>
    <property type="molecule type" value="Genomic_DNA"/>
</dbReference>
<dbReference type="KEGG" id="mpp:MICPUCDRAFT_47925"/>
<feature type="region of interest" description="Disordered" evidence="1">
    <location>
        <begin position="1"/>
        <end position="111"/>
    </location>
</feature>
<feature type="compositionally biased region" description="Acidic residues" evidence="1">
    <location>
        <begin position="72"/>
        <end position="95"/>
    </location>
</feature>
<feature type="compositionally biased region" description="Gly residues" evidence="1">
    <location>
        <begin position="149"/>
        <end position="164"/>
    </location>
</feature>
<dbReference type="AlphaFoldDB" id="C1MXL1"/>
<organism evidence="3">
    <name type="scientific">Micromonas pusilla (strain CCMP1545)</name>
    <name type="common">Picoplanktonic green alga</name>
    <dbReference type="NCBI Taxonomy" id="564608"/>
    <lineage>
        <taxon>Eukaryota</taxon>
        <taxon>Viridiplantae</taxon>
        <taxon>Chlorophyta</taxon>
        <taxon>Mamiellophyceae</taxon>
        <taxon>Mamiellales</taxon>
        <taxon>Mamiellaceae</taxon>
        <taxon>Micromonas</taxon>
    </lineage>
</organism>
<evidence type="ECO:0000256" key="1">
    <source>
        <dbReference type="SAM" id="MobiDB-lite"/>
    </source>
</evidence>
<feature type="region of interest" description="Disordered" evidence="1">
    <location>
        <begin position="395"/>
        <end position="419"/>
    </location>
</feature>
<sequence>MPGEGAGEEPPGAGAVGDDDAAREMGAAAEDASAPARALDDDDDDDGGGGGGGDDDDGSIDLEETSSGSDADPPDDDDDDDDDEEEEEEEEDAEVEQMWQGMFATLDAENAALVDTGSDDDYESESDYESEFDEDAMHFEIEGEIPVGAGSGGADGGDDGGGPDSGDAATTDPEEQGVYMLHDGRVTMLDAREEHCVDKDGGVFGGSSPNGYAEVAANAVAVLGQTERLPFHVYSVTYDAEKSLVAACGSANRDEDVNLAVWRVVDVAEGDASCGAKSEKRRAATAAGRAVDEATDVAGADAAAEAFTGALFDLIEENEMKPSVAFVPVAELGLGKVGRYGREMVNCVRFGKIRDSDKRDWTGSDVNPDGTRDVLLCASQDAHCYVVSINTKDDAGGDGCDVEDSGSDGGQGGRGARRRRRMNAELGPEGVMGFPTAVNAAAASPNGMCVAVVGDCDCVLVHGGPEGYGMCGRVVSRKPIAYYQQFDRYGGSEMLPIDGDPETLSAMSGEPHGGMYVSWSPNSEYLAVTSDSLHAVAVWRVEIVSDWDYDVDVDAGGESLDAAAKDSRRSAGGRNSAPPSPARPPKQRGRGRGAAWGSAGELRTSTRGPLRITRVAYLRDHAHPCLPITFLPSDPEIVVWAERGGRVHAYDLRCANAAGAGMCSAVNLSPPARPRSRSRSRSRDAPTPTLAAAAEGGAEAEGGGTGTAEEAAVGDDDDDDDDPDFDPDVVDEYAFAPPDDEDGADVSMLPLGPASSRRSSNQRQFVQTVRSRVKGLYVTGLCAVAAPPPPPPPATALGPRSLTPRAPPHDFVFVGTPNGVLRFRCPVSWTPENHQDFPVGFRDAARTFLLCARADGGGANADGGASLGDMPPEVLLHVVALAAVPPSDWIGVGGDGEEKRAAATATTTTTTRAVATTQAPDPLKGYKEEAVKAMMARYFGVGTAGAALFTGGAA</sequence>
<feature type="compositionally biased region" description="Low complexity" evidence="1">
    <location>
        <begin position="685"/>
        <end position="697"/>
    </location>
</feature>
<dbReference type="OrthoDB" id="2137924at2759"/>
<evidence type="ECO:0000313" key="3">
    <source>
        <dbReference type="Proteomes" id="UP000001876"/>
    </source>
</evidence>
<feature type="compositionally biased region" description="Low complexity" evidence="1">
    <location>
        <begin position="24"/>
        <end position="37"/>
    </location>
</feature>
<dbReference type="GeneID" id="9685855"/>
<feature type="compositionally biased region" description="Acidic residues" evidence="1">
    <location>
        <begin position="712"/>
        <end position="731"/>
    </location>
</feature>
<evidence type="ECO:0000313" key="2">
    <source>
        <dbReference type="EMBL" id="EEH55186.1"/>
    </source>
</evidence>
<dbReference type="RefSeq" id="XP_003060417.1">
    <property type="nucleotide sequence ID" value="XM_003060371.1"/>
</dbReference>
<accession>C1MXL1</accession>
<feature type="region of interest" description="Disordered" evidence="1">
    <location>
        <begin position="562"/>
        <end position="602"/>
    </location>
</feature>
<name>C1MXL1_MICPC</name>
<feature type="compositionally biased region" description="Acidic residues" evidence="1">
    <location>
        <begin position="40"/>
        <end position="64"/>
    </location>
</feature>
<dbReference type="Gene3D" id="2.130.10.10">
    <property type="entry name" value="YVTN repeat-like/Quinoprotein amine dehydrogenase"/>
    <property type="match status" value="1"/>
</dbReference>
<dbReference type="InterPro" id="IPR015943">
    <property type="entry name" value="WD40/YVTN_repeat-like_dom_sf"/>
</dbReference>
<dbReference type="SUPFAM" id="SSF50978">
    <property type="entry name" value="WD40 repeat-like"/>
    <property type="match status" value="1"/>
</dbReference>
<dbReference type="Proteomes" id="UP000001876">
    <property type="component" value="Unassembled WGS sequence"/>
</dbReference>
<feature type="region of interest" description="Disordered" evidence="1">
    <location>
        <begin position="663"/>
        <end position="766"/>
    </location>
</feature>
<protein>
    <submittedName>
        <fullName evidence="2">Predicted protein</fullName>
    </submittedName>
</protein>
<feature type="compositionally biased region" description="Polar residues" evidence="1">
    <location>
        <begin position="756"/>
        <end position="766"/>
    </location>
</feature>
<gene>
    <name evidence="2" type="ORF">MICPUCDRAFT_47925</name>
</gene>
<reference evidence="2 3" key="1">
    <citation type="journal article" date="2009" name="Science">
        <title>Green evolution and dynamic adaptations revealed by genomes of the marine picoeukaryotes Micromonas.</title>
        <authorList>
            <person name="Worden A.Z."/>
            <person name="Lee J.H."/>
            <person name="Mock T."/>
            <person name="Rouze P."/>
            <person name="Simmons M.P."/>
            <person name="Aerts A.L."/>
            <person name="Allen A.E."/>
            <person name="Cuvelier M.L."/>
            <person name="Derelle E."/>
            <person name="Everett M.V."/>
            <person name="Foulon E."/>
            <person name="Grimwood J."/>
            <person name="Gundlach H."/>
            <person name="Henrissat B."/>
            <person name="Napoli C."/>
            <person name="McDonald S.M."/>
            <person name="Parker M.S."/>
            <person name="Rombauts S."/>
            <person name="Salamov A."/>
            <person name="Von Dassow P."/>
            <person name="Badger J.H."/>
            <person name="Coutinho P.M."/>
            <person name="Demir E."/>
            <person name="Dubchak I."/>
            <person name="Gentemann C."/>
            <person name="Eikrem W."/>
            <person name="Gready J.E."/>
            <person name="John U."/>
            <person name="Lanier W."/>
            <person name="Lindquist E.A."/>
            <person name="Lucas S."/>
            <person name="Mayer K.F."/>
            <person name="Moreau H."/>
            <person name="Not F."/>
            <person name="Otillar R."/>
            <person name="Panaud O."/>
            <person name="Pangilinan J."/>
            <person name="Paulsen I."/>
            <person name="Piegu B."/>
            <person name="Poliakov A."/>
            <person name="Robbens S."/>
            <person name="Schmutz J."/>
            <person name="Toulza E."/>
            <person name="Wyss T."/>
            <person name="Zelensky A."/>
            <person name="Zhou K."/>
            <person name="Armbrust E.V."/>
            <person name="Bhattacharya D."/>
            <person name="Goodenough U.W."/>
            <person name="Van de Peer Y."/>
            <person name="Grigoriev I.V."/>
        </authorList>
    </citation>
    <scope>NUCLEOTIDE SEQUENCE [LARGE SCALE GENOMIC DNA]</scope>
    <source>
        <strain evidence="2 3">CCMP1545</strain>
    </source>
</reference>
<keyword evidence="3" id="KW-1185">Reference proteome</keyword>
<feature type="compositionally biased region" description="Low complexity" evidence="1">
    <location>
        <begin position="1"/>
        <end position="13"/>
    </location>
</feature>